<feature type="binding site" evidence="8">
    <location>
        <position position="120"/>
    </location>
    <ligand>
        <name>Zn(2+)</name>
        <dbReference type="ChEBI" id="CHEBI:29105"/>
        <note>catalytic</note>
    </ligand>
</feature>
<dbReference type="GO" id="GO:0004521">
    <property type="term" value="F:RNA endonuclease activity"/>
    <property type="evidence" value="ECO:0007669"/>
    <property type="project" value="UniProtKB-UniRule"/>
</dbReference>
<evidence type="ECO:0000256" key="6">
    <source>
        <dbReference type="ARBA" id="ARBA00022801"/>
    </source>
</evidence>
<dbReference type="GO" id="GO:0008270">
    <property type="term" value="F:zinc ion binding"/>
    <property type="evidence" value="ECO:0007669"/>
    <property type="project" value="UniProtKB-UniRule"/>
</dbReference>
<keyword evidence="2 8" id="KW-0690">Ribosome biogenesis</keyword>
<dbReference type="PROSITE" id="PS01306">
    <property type="entry name" value="UPF0054"/>
    <property type="match status" value="1"/>
</dbReference>
<comment type="cofactor">
    <cofactor evidence="8">
        <name>Zn(2+)</name>
        <dbReference type="ChEBI" id="CHEBI:29105"/>
    </cofactor>
    <text evidence="8">Binds 1 zinc ion.</text>
</comment>
<dbReference type="SUPFAM" id="SSF55486">
    <property type="entry name" value="Metalloproteases ('zincins'), catalytic domain"/>
    <property type="match status" value="1"/>
</dbReference>
<keyword evidence="4 8" id="KW-0479">Metal-binding</keyword>
<dbReference type="RefSeq" id="WP_353981919.1">
    <property type="nucleotide sequence ID" value="NZ_CP159578.1"/>
</dbReference>
<keyword evidence="3 8" id="KW-0540">Nuclease</keyword>
<evidence type="ECO:0000256" key="7">
    <source>
        <dbReference type="ARBA" id="ARBA00022833"/>
    </source>
</evidence>
<evidence type="ECO:0000256" key="8">
    <source>
        <dbReference type="HAMAP-Rule" id="MF_00009"/>
    </source>
</evidence>
<dbReference type="Pfam" id="PF02130">
    <property type="entry name" value="YbeY"/>
    <property type="match status" value="1"/>
</dbReference>
<dbReference type="InterPro" id="IPR023091">
    <property type="entry name" value="MetalPrtase_cat_dom_sf_prd"/>
</dbReference>
<evidence type="ECO:0000256" key="3">
    <source>
        <dbReference type="ARBA" id="ARBA00022722"/>
    </source>
</evidence>
<dbReference type="EC" id="3.1.-.-" evidence="8"/>
<proteinExistence type="inferred from homology"/>
<dbReference type="InterPro" id="IPR020549">
    <property type="entry name" value="YbeY_CS"/>
</dbReference>
<dbReference type="GO" id="GO:0006364">
    <property type="term" value="P:rRNA processing"/>
    <property type="evidence" value="ECO:0007669"/>
    <property type="project" value="UniProtKB-UniRule"/>
</dbReference>
<keyword evidence="8" id="KW-0963">Cytoplasm</keyword>
<dbReference type="GO" id="GO:0005737">
    <property type="term" value="C:cytoplasm"/>
    <property type="evidence" value="ECO:0007669"/>
    <property type="project" value="UniProtKB-SubCell"/>
</dbReference>
<keyword evidence="6 8" id="KW-0378">Hydrolase</keyword>
<feature type="binding site" evidence="8">
    <location>
        <position position="126"/>
    </location>
    <ligand>
        <name>Zn(2+)</name>
        <dbReference type="ChEBI" id="CHEBI:29105"/>
        <note>catalytic</note>
    </ligand>
</feature>
<dbReference type="AlphaFoldDB" id="A0AB74UH12"/>
<dbReference type="GO" id="GO:0004222">
    <property type="term" value="F:metalloendopeptidase activity"/>
    <property type="evidence" value="ECO:0007669"/>
    <property type="project" value="InterPro"/>
</dbReference>
<evidence type="ECO:0000313" key="9">
    <source>
        <dbReference type="EMBL" id="XCJ81143.1"/>
    </source>
</evidence>
<gene>
    <name evidence="8 9" type="primary">ybeY</name>
    <name evidence="9" type="ORF">ABV408_08180</name>
</gene>
<accession>A0AB74UH12</accession>
<feature type="binding site" evidence="8">
    <location>
        <position position="116"/>
    </location>
    <ligand>
        <name>Zn(2+)</name>
        <dbReference type="ChEBI" id="CHEBI:29105"/>
        <note>catalytic</note>
    </ligand>
</feature>
<reference evidence="9" key="1">
    <citation type="submission" date="2024-06" db="EMBL/GenBank/DDBJ databases">
        <title>Complete genome of Salinicola endophyticus HNIBRBA4755.</title>
        <authorList>
            <person name="Shin S.Y."/>
            <person name="Kang H."/>
            <person name="Song J."/>
        </authorList>
    </citation>
    <scope>NUCLEOTIDE SEQUENCE</scope>
    <source>
        <strain evidence="9">HNIBRBA4755</strain>
    </source>
</reference>
<keyword evidence="8" id="KW-0698">rRNA processing</keyword>
<name>A0AB74UH12_9GAMM</name>
<comment type="similarity">
    <text evidence="1 8">Belongs to the endoribonuclease YbeY family.</text>
</comment>
<dbReference type="NCBIfam" id="TIGR00043">
    <property type="entry name" value="rRNA maturation RNase YbeY"/>
    <property type="match status" value="1"/>
</dbReference>
<evidence type="ECO:0000256" key="5">
    <source>
        <dbReference type="ARBA" id="ARBA00022759"/>
    </source>
</evidence>
<evidence type="ECO:0000256" key="1">
    <source>
        <dbReference type="ARBA" id="ARBA00010875"/>
    </source>
</evidence>
<dbReference type="HAMAP" id="MF_00009">
    <property type="entry name" value="Endoribonucl_YbeY"/>
    <property type="match status" value="1"/>
</dbReference>
<comment type="subcellular location">
    <subcellularLocation>
        <location evidence="8">Cytoplasm</location>
    </subcellularLocation>
</comment>
<dbReference type="InterPro" id="IPR002036">
    <property type="entry name" value="YbeY"/>
</dbReference>
<organism evidence="9">
    <name type="scientific">Salinicola endophyticus</name>
    <dbReference type="NCBI Taxonomy" id="1949083"/>
    <lineage>
        <taxon>Bacteria</taxon>
        <taxon>Pseudomonadati</taxon>
        <taxon>Pseudomonadota</taxon>
        <taxon>Gammaproteobacteria</taxon>
        <taxon>Oceanospirillales</taxon>
        <taxon>Halomonadaceae</taxon>
        <taxon>Salinicola</taxon>
    </lineage>
</organism>
<keyword evidence="5 8" id="KW-0255">Endonuclease</keyword>
<protein>
    <recommendedName>
        <fullName evidence="8">Endoribonuclease YbeY</fullName>
        <ecNumber evidence="8">3.1.-.-</ecNumber>
    </recommendedName>
</protein>
<dbReference type="Gene3D" id="3.40.390.30">
    <property type="entry name" value="Metalloproteases ('zincins'), catalytic domain"/>
    <property type="match status" value="1"/>
</dbReference>
<keyword evidence="7 8" id="KW-0862">Zinc</keyword>
<comment type="function">
    <text evidence="8">Single strand-specific metallo-endoribonuclease involved in late-stage 70S ribosome quality control and in maturation of the 3' terminus of the 16S rRNA.</text>
</comment>
<dbReference type="EMBL" id="CP159578">
    <property type="protein sequence ID" value="XCJ81143.1"/>
    <property type="molecule type" value="Genomic_DNA"/>
</dbReference>
<dbReference type="PANTHER" id="PTHR46986:SF1">
    <property type="entry name" value="ENDORIBONUCLEASE YBEY, CHLOROPLASTIC"/>
    <property type="match status" value="1"/>
</dbReference>
<evidence type="ECO:0000256" key="4">
    <source>
        <dbReference type="ARBA" id="ARBA00022723"/>
    </source>
</evidence>
<evidence type="ECO:0000256" key="2">
    <source>
        <dbReference type="ARBA" id="ARBA00022517"/>
    </source>
</evidence>
<dbReference type="PANTHER" id="PTHR46986">
    <property type="entry name" value="ENDORIBONUCLEASE YBEY, CHLOROPLASTIC"/>
    <property type="match status" value="1"/>
</dbReference>
<sequence length="163" mass="17976">MTLEIDRQVAVADAAAAELPGLADLEAWVARVLDHVEEPRRELTVRFVERDESQQLNRDYRGKDKPTNVLSFPFEAPPGIELGLLGDLVICHAVVAAEAAEQGKSCHDHYAHLVIHGCLHLLGYDHIDDAEAEEMEALERTLLAGIGIADPYREERSEDASDA</sequence>